<feature type="transmembrane region" description="Helical" evidence="1">
    <location>
        <begin position="81"/>
        <end position="100"/>
    </location>
</feature>
<proteinExistence type="predicted"/>
<dbReference type="STRING" id="349124.Hhal_0779"/>
<protein>
    <recommendedName>
        <fullName evidence="4">O-antigen polymerase</fullName>
    </recommendedName>
</protein>
<feature type="transmembrane region" description="Helical" evidence="1">
    <location>
        <begin position="120"/>
        <end position="137"/>
    </location>
</feature>
<feature type="transmembrane region" description="Helical" evidence="1">
    <location>
        <begin position="264"/>
        <end position="281"/>
    </location>
</feature>
<dbReference type="KEGG" id="hha:Hhal_0779"/>
<evidence type="ECO:0000313" key="2">
    <source>
        <dbReference type="EMBL" id="ABM61557.1"/>
    </source>
</evidence>
<feature type="transmembrane region" description="Helical" evidence="1">
    <location>
        <begin position="149"/>
        <end position="170"/>
    </location>
</feature>
<keyword evidence="1" id="KW-0472">Membrane</keyword>
<feature type="transmembrane region" description="Helical" evidence="1">
    <location>
        <begin position="223"/>
        <end position="252"/>
    </location>
</feature>
<feature type="transmembrane region" description="Helical" evidence="1">
    <location>
        <begin position="35"/>
        <end position="52"/>
    </location>
</feature>
<reference evidence="3" key="1">
    <citation type="submission" date="2006-12" db="EMBL/GenBank/DDBJ databases">
        <title>Complete sequence of Halorhodospira halophila SL1.</title>
        <authorList>
            <consortium name="US DOE Joint Genome Institute"/>
            <person name="Copeland A."/>
            <person name="Lucas S."/>
            <person name="Lapidus A."/>
            <person name="Barry K."/>
            <person name="Detter J.C."/>
            <person name="Glavina del Rio T."/>
            <person name="Hammon N."/>
            <person name="Israni S."/>
            <person name="Dalin E."/>
            <person name="Tice H."/>
            <person name="Pitluck S."/>
            <person name="Saunders E."/>
            <person name="Brettin T."/>
            <person name="Bruce D."/>
            <person name="Han C."/>
            <person name="Tapia R."/>
            <person name="Schmutz J."/>
            <person name="Larimer F."/>
            <person name="Land M."/>
            <person name="Hauser L."/>
            <person name="Kyrpides N."/>
            <person name="Mikhailova N."/>
            <person name="Hoff W."/>
            <person name="Richardson P."/>
        </authorList>
    </citation>
    <scope>NUCLEOTIDE SEQUENCE [LARGE SCALE GENOMIC DNA]</scope>
    <source>
        <strain evidence="3">DSM 244 / SL1</strain>
    </source>
</reference>
<gene>
    <name evidence="2" type="ordered locus">Hhal_0779</name>
</gene>
<feature type="transmembrane region" description="Helical" evidence="1">
    <location>
        <begin position="403"/>
        <end position="422"/>
    </location>
</feature>
<dbReference type="EMBL" id="CP000544">
    <property type="protein sequence ID" value="ABM61557.1"/>
    <property type="molecule type" value="Genomic_DNA"/>
</dbReference>
<evidence type="ECO:0000313" key="3">
    <source>
        <dbReference type="Proteomes" id="UP000000647"/>
    </source>
</evidence>
<accession>A1WV45</accession>
<keyword evidence="1" id="KW-0812">Transmembrane</keyword>
<reference evidence="2 3" key="2">
    <citation type="journal article" date="2013" name="Stand. Genomic Sci.">
        <title>Complete genome sequence of Halorhodospira halophila SL1.</title>
        <authorList>
            <person name="Challacombe J.F."/>
            <person name="Majid S."/>
            <person name="Deole R."/>
            <person name="Brettin T.S."/>
            <person name="Bruce D."/>
            <person name="Delano S.F."/>
            <person name="Detter J.C."/>
            <person name="Gleasner C.D."/>
            <person name="Han C.S."/>
            <person name="Misra M."/>
            <person name="Reitenga K.G."/>
            <person name="Mikhailova N."/>
            <person name="Woyke T."/>
            <person name="Pitluck S."/>
            <person name="Nolan M."/>
            <person name="Land M.L."/>
            <person name="Saunders E."/>
            <person name="Tapia R."/>
            <person name="Lapidus A."/>
            <person name="Ivanova N."/>
            <person name="Hoff W.D."/>
        </authorList>
    </citation>
    <scope>NUCLEOTIDE SEQUENCE [LARGE SCALE GENOMIC DNA]</scope>
    <source>
        <strain evidence="3">DSM 244 / SL1</strain>
    </source>
</reference>
<sequence>MNIEPPSSLFFYCMTRLRSPAYQPPTHRGKTSGNGSLFFLGGLFLLFFLLVFRLRVDLYDLTIPLAFLSLFFLYHSQRLPLHFLSGFALLLAFSAYTYIISIAQEPTVDSHILLKQPRVLLSYASVFIITWALLRNNPDISINAAHKTLAAVLSLHPLILFLQVVIPSFNEWWAASFLATGAFNIERGRGLSPGTSAGGQILGFISLYYFYLSSRLDNPRYALAALLTLPLYPLSALAGLAPFTIGFLYWTYSGGLRLVPFTKWAVGLLVVMAFTCFAYFIDPDNLLFQRLQQGLLRVFAGLGFYDSQVLHGDPRASQQSLLGSYSTPPLDRPGQWLFGNAQEYGPDKTFSSDAGFVRFLHVYGITGTALAFFVIAWFVYTGKSILLFLFALSFFVLQYKNHMLFGRISFDLFFLWWTLSILERNAYNHRSSSH</sequence>
<keyword evidence="1" id="KW-1133">Transmembrane helix</keyword>
<name>A1WV45_HALHL</name>
<organism evidence="2 3">
    <name type="scientific">Halorhodospira halophila (strain DSM 244 / SL1)</name>
    <name type="common">Ectothiorhodospira halophila (strain DSM 244 / SL1)</name>
    <dbReference type="NCBI Taxonomy" id="349124"/>
    <lineage>
        <taxon>Bacteria</taxon>
        <taxon>Pseudomonadati</taxon>
        <taxon>Pseudomonadota</taxon>
        <taxon>Gammaproteobacteria</taxon>
        <taxon>Chromatiales</taxon>
        <taxon>Ectothiorhodospiraceae</taxon>
        <taxon>Halorhodospira</taxon>
    </lineage>
</organism>
<feature type="transmembrane region" description="Helical" evidence="1">
    <location>
        <begin position="190"/>
        <end position="211"/>
    </location>
</feature>
<feature type="transmembrane region" description="Helical" evidence="1">
    <location>
        <begin position="370"/>
        <end position="397"/>
    </location>
</feature>
<evidence type="ECO:0008006" key="4">
    <source>
        <dbReference type="Google" id="ProtNLM"/>
    </source>
</evidence>
<dbReference type="Proteomes" id="UP000000647">
    <property type="component" value="Chromosome"/>
</dbReference>
<evidence type="ECO:0000256" key="1">
    <source>
        <dbReference type="SAM" id="Phobius"/>
    </source>
</evidence>
<dbReference type="AlphaFoldDB" id="A1WV45"/>
<dbReference type="HOGENOM" id="CLU_631297_0_0_6"/>
<keyword evidence="3" id="KW-1185">Reference proteome</keyword>